<comment type="caution">
    <text evidence="1">The sequence shown here is derived from an EMBL/GenBank/DDBJ whole genome shotgun (WGS) entry which is preliminary data.</text>
</comment>
<sequence>MVTSDTTTLSYWLNWRVLLCAIWVFTPMVVAFFPIRKYECLGSCKGKTQKEVAHSLCGNQPWRPCLNQIHPIWLLAYRLLSFSLLLAILIAKVSRNGFVMFYYYTQWTFTSVTIYFGFGSLLSIYGCYLYHKTGFFESHVGRDTEQGYYMPLPHGDRANVLEKRKSSEPPEEIHSSQAASICCYLFQVIFQMTAGAVMLTDSIYWIIIFPFLTIRDYSLDFLTVNMHTLNAVLLLGDTALNCLPFPWFRVSYFVLWTGFFVIFQWIVHACVSIWWPYPFLDLSSSYAPLWFVPRTSHYCSAMIDFIQYAFIPSSSGVAESEFLILGASSGITRAENHQGIVLYKIQEYPCSHRGYKDDRGNGVPQQGEEEKKQDDDNIVHAKIPSIHFDSATVFYKRGGKTERLWLDHFFP</sequence>
<reference evidence="1 2" key="1">
    <citation type="journal article" date="2024" name="Plant Biotechnol. J.">
        <title>Genome and CRISPR/Cas9 system of a widespread forest tree (Populus alba) in the world.</title>
        <authorList>
            <person name="Liu Y.J."/>
            <person name="Jiang P.F."/>
            <person name="Han X.M."/>
            <person name="Li X.Y."/>
            <person name="Wang H.M."/>
            <person name="Wang Y.J."/>
            <person name="Wang X.X."/>
            <person name="Zeng Q.Y."/>
        </authorList>
    </citation>
    <scope>NUCLEOTIDE SEQUENCE [LARGE SCALE GENOMIC DNA]</scope>
    <source>
        <strain evidence="2">cv. PAL-ZL1</strain>
    </source>
</reference>
<keyword evidence="2" id="KW-1185">Reference proteome</keyword>
<name>A0ACC4D381_POPAL</name>
<accession>A0ACC4D381</accession>
<protein>
    <submittedName>
        <fullName evidence="1">Uncharacterized protein</fullName>
    </submittedName>
</protein>
<dbReference type="EMBL" id="RCHU02000001">
    <property type="protein sequence ID" value="KAL3612017.1"/>
    <property type="molecule type" value="Genomic_DNA"/>
</dbReference>
<gene>
    <name evidence="1" type="ORF">D5086_003037</name>
</gene>
<organism evidence="1 2">
    <name type="scientific">Populus alba</name>
    <name type="common">White poplar</name>
    <dbReference type="NCBI Taxonomy" id="43335"/>
    <lineage>
        <taxon>Eukaryota</taxon>
        <taxon>Viridiplantae</taxon>
        <taxon>Streptophyta</taxon>
        <taxon>Embryophyta</taxon>
        <taxon>Tracheophyta</taxon>
        <taxon>Spermatophyta</taxon>
        <taxon>Magnoliopsida</taxon>
        <taxon>eudicotyledons</taxon>
        <taxon>Gunneridae</taxon>
        <taxon>Pentapetalae</taxon>
        <taxon>rosids</taxon>
        <taxon>fabids</taxon>
        <taxon>Malpighiales</taxon>
        <taxon>Salicaceae</taxon>
        <taxon>Saliceae</taxon>
        <taxon>Populus</taxon>
    </lineage>
</organism>
<dbReference type="Proteomes" id="UP000309997">
    <property type="component" value="Unassembled WGS sequence"/>
</dbReference>
<proteinExistence type="predicted"/>
<evidence type="ECO:0000313" key="1">
    <source>
        <dbReference type="EMBL" id="KAL3612017.1"/>
    </source>
</evidence>
<evidence type="ECO:0000313" key="2">
    <source>
        <dbReference type="Proteomes" id="UP000309997"/>
    </source>
</evidence>